<sequence length="65" mass="7372">MFHAQKLIAETHVASRRLKDWIPEERSGADTVTGPLNDSRLLARTKIVETVPCRRENDALDRGET</sequence>
<dbReference type="Proteomes" id="UP000013525">
    <property type="component" value="Unassembled WGS sequence"/>
</dbReference>
<accession>R7WS82</accession>
<gene>
    <name evidence="1" type="ORF">Rrhod_1914</name>
</gene>
<proteinExistence type="predicted"/>
<name>R7WS82_9NOCA</name>
<dbReference type="EMBL" id="APMY01000060">
    <property type="protein sequence ID" value="EOM76794.1"/>
    <property type="molecule type" value="Genomic_DNA"/>
</dbReference>
<dbReference type="RefSeq" id="WP_010837975.1">
    <property type="nucleotide sequence ID" value="NZ_APMY01000060.1"/>
</dbReference>
<keyword evidence="2" id="KW-1185">Reference proteome</keyword>
<comment type="caution">
    <text evidence="1">The sequence shown here is derived from an EMBL/GenBank/DDBJ whole genome shotgun (WGS) entry which is preliminary data.</text>
</comment>
<evidence type="ECO:0000313" key="1">
    <source>
        <dbReference type="EMBL" id="EOM76794.1"/>
    </source>
</evidence>
<reference evidence="1 2" key="1">
    <citation type="journal article" date="2013" name="Genome Announc.">
        <title>Draft Genome Sequence of Rhodococcus rhodnii Strain LMG5362, a Symbiont of Rhodnius prolixus (Hemiptera, Reduviidae, Triatominae), the Principle Vector of Trypanosoma cruzi.</title>
        <authorList>
            <person name="Pachebat J.A."/>
            <person name="van Keulen G."/>
            <person name="Whitten M.M."/>
            <person name="Girdwood S."/>
            <person name="Del Sol R."/>
            <person name="Dyson P.J."/>
            <person name="Facey P.D."/>
        </authorList>
    </citation>
    <scope>NUCLEOTIDE SEQUENCE [LARGE SCALE GENOMIC DNA]</scope>
    <source>
        <strain evidence="1 2">LMG 5362</strain>
    </source>
</reference>
<dbReference type="AlphaFoldDB" id="R7WS82"/>
<evidence type="ECO:0000313" key="2">
    <source>
        <dbReference type="Proteomes" id="UP000013525"/>
    </source>
</evidence>
<protein>
    <submittedName>
        <fullName evidence="1">Uncharacterized protein</fullName>
    </submittedName>
</protein>
<organism evidence="1 2">
    <name type="scientific">Rhodococcus rhodnii LMG 5362</name>
    <dbReference type="NCBI Taxonomy" id="1273125"/>
    <lineage>
        <taxon>Bacteria</taxon>
        <taxon>Bacillati</taxon>
        <taxon>Actinomycetota</taxon>
        <taxon>Actinomycetes</taxon>
        <taxon>Mycobacteriales</taxon>
        <taxon>Nocardiaceae</taxon>
        <taxon>Rhodococcus</taxon>
    </lineage>
</organism>